<gene>
    <name evidence="1" type="ORF">ACFPFU_03220</name>
</gene>
<comment type="caution">
    <text evidence="1">The sequence shown here is derived from an EMBL/GenBank/DDBJ whole genome shotgun (WGS) entry which is preliminary data.</text>
</comment>
<protein>
    <submittedName>
        <fullName evidence="1">Type II toxin-antitoxin system HicA family toxin</fullName>
    </submittedName>
</protein>
<sequence length="74" mass="8662">MSRPKDFTFEELVSLLSKIGYEEIKLGKTAGSRKAFYHPENQHIIRLHKPHPKNILKMYIIDMVIKELQKVNGL</sequence>
<evidence type="ECO:0000313" key="2">
    <source>
        <dbReference type="Proteomes" id="UP001595818"/>
    </source>
</evidence>
<dbReference type="InterPro" id="IPR012933">
    <property type="entry name" value="HicA_mRNA_interferase"/>
</dbReference>
<dbReference type="Proteomes" id="UP001595818">
    <property type="component" value="Unassembled WGS sequence"/>
</dbReference>
<reference evidence="2" key="1">
    <citation type="journal article" date="2019" name="Int. J. Syst. Evol. Microbiol.">
        <title>The Global Catalogue of Microorganisms (GCM) 10K type strain sequencing project: providing services to taxonomists for standard genome sequencing and annotation.</title>
        <authorList>
            <consortium name="The Broad Institute Genomics Platform"/>
            <consortium name="The Broad Institute Genome Sequencing Center for Infectious Disease"/>
            <person name="Wu L."/>
            <person name="Ma J."/>
        </authorList>
    </citation>
    <scope>NUCLEOTIDE SEQUENCE [LARGE SCALE GENOMIC DNA]</scope>
    <source>
        <strain evidence="2">CGMCC 4.7466</strain>
    </source>
</reference>
<name>A0ABV9SWB3_9BACT</name>
<organism evidence="1 2">
    <name type="scientific">Negadavirga shengliensis</name>
    <dbReference type="NCBI Taxonomy" id="1389218"/>
    <lineage>
        <taxon>Bacteria</taxon>
        <taxon>Pseudomonadati</taxon>
        <taxon>Bacteroidota</taxon>
        <taxon>Cytophagia</taxon>
        <taxon>Cytophagales</taxon>
        <taxon>Cyclobacteriaceae</taxon>
        <taxon>Negadavirga</taxon>
    </lineage>
</organism>
<accession>A0ABV9SWB3</accession>
<proteinExistence type="predicted"/>
<evidence type="ECO:0000313" key="1">
    <source>
        <dbReference type="EMBL" id="MFC4870682.1"/>
    </source>
</evidence>
<dbReference type="Pfam" id="PF07927">
    <property type="entry name" value="HicA_toxin"/>
    <property type="match status" value="1"/>
</dbReference>
<dbReference type="EMBL" id="JBHSJJ010000002">
    <property type="protein sequence ID" value="MFC4870682.1"/>
    <property type="molecule type" value="Genomic_DNA"/>
</dbReference>
<keyword evidence="2" id="KW-1185">Reference proteome</keyword>